<evidence type="ECO:0000313" key="2">
    <source>
        <dbReference type="Proteomes" id="UP000288805"/>
    </source>
</evidence>
<name>A0A438JLL6_VITVI</name>
<reference evidence="1 2" key="1">
    <citation type="journal article" date="2018" name="PLoS Genet.">
        <title>Population sequencing reveals clonal diversity and ancestral inbreeding in the grapevine cultivar Chardonnay.</title>
        <authorList>
            <person name="Roach M.J."/>
            <person name="Johnson D.L."/>
            <person name="Bohlmann J."/>
            <person name="van Vuuren H.J."/>
            <person name="Jones S.J."/>
            <person name="Pretorius I.S."/>
            <person name="Schmidt S.A."/>
            <person name="Borneman A.R."/>
        </authorList>
    </citation>
    <scope>NUCLEOTIDE SEQUENCE [LARGE SCALE GENOMIC DNA]</scope>
    <source>
        <strain evidence="2">cv. Chardonnay</strain>
        <tissue evidence="1">Leaf</tissue>
    </source>
</reference>
<organism evidence="1 2">
    <name type="scientific">Vitis vinifera</name>
    <name type="common">Grape</name>
    <dbReference type="NCBI Taxonomy" id="29760"/>
    <lineage>
        <taxon>Eukaryota</taxon>
        <taxon>Viridiplantae</taxon>
        <taxon>Streptophyta</taxon>
        <taxon>Embryophyta</taxon>
        <taxon>Tracheophyta</taxon>
        <taxon>Spermatophyta</taxon>
        <taxon>Magnoliopsida</taxon>
        <taxon>eudicotyledons</taxon>
        <taxon>Gunneridae</taxon>
        <taxon>Pentapetalae</taxon>
        <taxon>rosids</taxon>
        <taxon>Vitales</taxon>
        <taxon>Vitaceae</taxon>
        <taxon>Viteae</taxon>
        <taxon>Vitis</taxon>
    </lineage>
</organism>
<comment type="caution">
    <text evidence="1">The sequence shown here is derived from an EMBL/GenBank/DDBJ whole genome shotgun (WGS) entry which is preliminary data.</text>
</comment>
<proteinExistence type="predicted"/>
<dbReference type="Proteomes" id="UP000288805">
    <property type="component" value="Unassembled WGS sequence"/>
</dbReference>
<dbReference type="AlphaFoldDB" id="A0A438JLL6"/>
<dbReference type="EMBL" id="QGNW01000036">
    <property type="protein sequence ID" value="RVX09850.1"/>
    <property type="molecule type" value="Genomic_DNA"/>
</dbReference>
<accession>A0A438JLL6</accession>
<protein>
    <submittedName>
        <fullName evidence="1">Uncharacterized protein</fullName>
    </submittedName>
</protein>
<gene>
    <name evidence="1" type="ORF">CK203_013035</name>
</gene>
<sequence length="215" mass="24629">MTTLHGSTLPLRRRAEGCVPLEGMIASAKGSFKVHPYPFRVTLTFWDSVFPLLVSSESAPRSVRVWCGFAILGQSRGDISSLFREIRHRSAGCHSWLVHRRHGFYSVEGILVRLSERSDMDQRVVTLISSRPPWLLFRRPWPCIRQLRVSDSSSTWDDLDSIPVVSLPAKFRMPDIESTVVDVSRRELEGFRQRSDESISSFISRWWGKIAEIVD</sequence>
<evidence type="ECO:0000313" key="1">
    <source>
        <dbReference type="EMBL" id="RVX09850.1"/>
    </source>
</evidence>